<dbReference type="EMBL" id="DS870609">
    <property type="protein sequence ID" value="EEC14593.1"/>
    <property type="molecule type" value="Genomic_DNA"/>
</dbReference>
<reference evidence="3" key="2">
    <citation type="submission" date="2020-05" db="UniProtKB">
        <authorList>
            <consortium name="EnsemblMetazoa"/>
        </authorList>
    </citation>
    <scope>IDENTIFICATION</scope>
    <source>
        <strain evidence="3">wikel</strain>
    </source>
</reference>
<sequence length="102" mass="11575">IEKWYKALGIAVRQEPLEERCLFFLKSETICSPGTVGRRELLWYRTCTDKVSGSRSRRDGGRFVGRTYRPSTFGLRSDGTKSDYAGHDRTIGSRHDCCPTAP</sequence>
<reference evidence="2 4" key="1">
    <citation type="submission" date="2008-03" db="EMBL/GenBank/DDBJ databases">
        <title>Annotation of Ixodes scapularis.</title>
        <authorList>
            <consortium name="Ixodes scapularis Genome Project Consortium"/>
            <person name="Caler E."/>
            <person name="Hannick L.I."/>
            <person name="Bidwell S."/>
            <person name="Joardar V."/>
            <person name="Thiagarajan M."/>
            <person name="Amedeo P."/>
            <person name="Galinsky K.J."/>
            <person name="Schobel S."/>
            <person name="Inman J."/>
            <person name="Hostetler J."/>
            <person name="Miller J."/>
            <person name="Hammond M."/>
            <person name="Megy K."/>
            <person name="Lawson D."/>
            <person name="Kodira C."/>
            <person name="Sutton G."/>
            <person name="Meyer J."/>
            <person name="Hill C.A."/>
            <person name="Birren B."/>
            <person name="Nene V."/>
            <person name="Collins F."/>
            <person name="Alarcon-Chaidez F."/>
            <person name="Wikel S."/>
            <person name="Strausberg R."/>
        </authorList>
    </citation>
    <scope>NUCLEOTIDE SEQUENCE [LARGE SCALE GENOMIC DNA]</scope>
    <source>
        <strain evidence="4">Wikel</strain>
        <strain evidence="2">Wikel colony</strain>
    </source>
</reference>
<evidence type="ECO:0000256" key="1">
    <source>
        <dbReference type="SAM" id="MobiDB-lite"/>
    </source>
</evidence>
<feature type="non-terminal residue" evidence="2">
    <location>
        <position position="1"/>
    </location>
</feature>
<dbReference type="VEuPathDB" id="VectorBase:ISCW010642"/>
<evidence type="ECO:0000313" key="3">
    <source>
        <dbReference type="EnsemblMetazoa" id="ISCW010642-PA"/>
    </source>
</evidence>
<dbReference type="EMBL" id="ABJB010173857">
    <property type="status" value="NOT_ANNOTATED_CDS"/>
    <property type="molecule type" value="Genomic_DNA"/>
</dbReference>
<feature type="region of interest" description="Disordered" evidence="1">
    <location>
        <begin position="78"/>
        <end position="102"/>
    </location>
</feature>
<accession>B7Q6X1</accession>
<keyword evidence="4" id="KW-1185">Reference proteome</keyword>
<protein>
    <submittedName>
        <fullName evidence="2 3">Uncharacterized protein</fullName>
    </submittedName>
</protein>
<dbReference type="EnsemblMetazoa" id="ISCW010642-RA">
    <property type="protein sequence ID" value="ISCW010642-PA"/>
    <property type="gene ID" value="ISCW010642"/>
</dbReference>
<dbReference type="InParanoid" id="B7Q6X1"/>
<dbReference type="Proteomes" id="UP000001555">
    <property type="component" value="Unassembled WGS sequence"/>
</dbReference>
<dbReference type="HOGENOM" id="CLU_2284436_0_0_1"/>
<dbReference type="AlphaFoldDB" id="B7Q6X1"/>
<dbReference type="PaxDb" id="6945-B7Q6X1"/>
<gene>
    <name evidence="2" type="ORF">IscW_ISCW010642</name>
</gene>
<evidence type="ECO:0000313" key="4">
    <source>
        <dbReference type="Proteomes" id="UP000001555"/>
    </source>
</evidence>
<evidence type="ECO:0000313" key="2">
    <source>
        <dbReference type="EMBL" id="EEC14593.1"/>
    </source>
</evidence>
<organism>
    <name type="scientific">Ixodes scapularis</name>
    <name type="common">Black-legged tick</name>
    <name type="synonym">Deer tick</name>
    <dbReference type="NCBI Taxonomy" id="6945"/>
    <lineage>
        <taxon>Eukaryota</taxon>
        <taxon>Metazoa</taxon>
        <taxon>Ecdysozoa</taxon>
        <taxon>Arthropoda</taxon>
        <taxon>Chelicerata</taxon>
        <taxon>Arachnida</taxon>
        <taxon>Acari</taxon>
        <taxon>Parasitiformes</taxon>
        <taxon>Ixodida</taxon>
        <taxon>Ixodoidea</taxon>
        <taxon>Ixodidae</taxon>
        <taxon>Ixodinae</taxon>
        <taxon>Ixodes</taxon>
    </lineage>
</organism>
<proteinExistence type="predicted"/>
<name>B7Q6X1_IXOSC</name>